<dbReference type="Proteomes" id="UP000184287">
    <property type="component" value="Unassembled WGS sequence"/>
</dbReference>
<dbReference type="Pfam" id="PF04170">
    <property type="entry name" value="NlpE"/>
    <property type="match status" value="1"/>
</dbReference>
<evidence type="ECO:0000313" key="3">
    <source>
        <dbReference type="Proteomes" id="UP000184287"/>
    </source>
</evidence>
<sequence>MKKIFLAASFLAIFAACTQTSSSNGNIAGGDTTIVDSTSSPATEVLDGAGKKEVAVDHKLGKKYAGKYKGNIPNADGTAKTTLVLNDNGTFKLTELFTRAGAKPLESTGYWSRETGHTDVISLRENNIEPYKKFKTEGRQLRQLTQEGKVIEGEMKDLYLLKKSK</sequence>
<evidence type="ECO:0000313" key="2">
    <source>
        <dbReference type="EMBL" id="SHF16236.1"/>
    </source>
</evidence>
<organism evidence="2 3">
    <name type="scientific">Pedobacter caeni</name>
    <dbReference type="NCBI Taxonomy" id="288992"/>
    <lineage>
        <taxon>Bacteria</taxon>
        <taxon>Pseudomonadati</taxon>
        <taxon>Bacteroidota</taxon>
        <taxon>Sphingobacteriia</taxon>
        <taxon>Sphingobacteriales</taxon>
        <taxon>Sphingobacteriaceae</taxon>
        <taxon>Pedobacter</taxon>
    </lineage>
</organism>
<proteinExistence type="predicted"/>
<feature type="signal peptide" evidence="1">
    <location>
        <begin position="1"/>
        <end position="18"/>
    </location>
</feature>
<evidence type="ECO:0000256" key="1">
    <source>
        <dbReference type="SAM" id="SignalP"/>
    </source>
</evidence>
<protein>
    <submittedName>
        <fullName evidence="2">NlpE N-terminal domain-containing protein</fullName>
    </submittedName>
</protein>
<dbReference type="PROSITE" id="PS51257">
    <property type="entry name" value="PROKAR_LIPOPROTEIN"/>
    <property type="match status" value="1"/>
</dbReference>
<keyword evidence="3" id="KW-1185">Reference proteome</keyword>
<dbReference type="OrthoDB" id="766724at2"/>
<accession>A0A1M4ZF60</accession>
<dbReference type="RefSeq" id="WP_073230093.1">
    <property type="nucleotide sequence ID" value="NZ_FQUQ01000002.1"/>
</dbReference>
<dbReference type="EMBL" id="FQUQ01000002">
    <property type="protein sequence ID" value="SHF16236.1"/>
    <property type="molecule type" value="Genomic_DNA"/>
</dbReference>
<feature type="chain" id="PRO_5012409212" evidence="1">
    <location>
        <begin position="19"/>
        <end position="165"/>
    </location>
</feature>
<dbReference type="AlphaFoldDB" id="A0A1M4ZF60"/>
<dbReference type="Gene3D" id="2.40.128.640">
    <property type="match status" value="1"/>
</dbReference>
<name>A0A1M4ZF60_9SPHI</name>
<dbReference type="STRING" id="288992.SAMN04488522_102291"/>
<keyword evidence="1" id="KW-0732">Signal</keyword>
<gene>
    <name evidence="2" type="ORF">SAMN04488522_102291</name>
</gene>
<dbReference type="InterPro" id="IPR007298">
    <property type="entry name" value="Cu-R_lipoprotein_NlpE"/>
</dbReference>
<reference evidence="3" key="1">
    <citation type="submission" date="2016-11" db="EMBL/GenBank/DDBJ databases">
        <authorList>
            <person name="Varghese N."/>
            <person name="Submissions S."/>
        </authorList>
    </citation>
    <scope>NUCLEOTIDE SEQUENCE [LARGE SCALE GENOMIC DNA]</scope>
    <source>
        <strain evidence="3">DSM 16990</strain>
    </source>
</reference>